<dbReference type="EMBL" id="HBUF01079828">
    <property type="protein sequence ID" value="CAG6632443.1"/>
    <property type="molecule type" value="Transcribed_RNA"/>
</dbReference>
<name>A0A8D8VQY7_9HEMI</name>
<sequence>MSYLRFDGVKGCLHLYYDDVNQYLHLYDVKESHHLYDAEYLYPNYSTQFVALNHVNQILRFEDLIQQSLHSDCVNESRIEDYRYIRYCFLLIILRVSMLLKLWLLSPSGASYWNAVDLAT</sequence>
<evidence type="ECO:0000313" key="2">
    <source>
        <dbReference type="EMBL" id="CAG6632443.1"/>
    </source>
</evidence>
<proteinExistence type="predicted"/>
<keyword evidence="1" id="KW-0472">Membrane</keyword>
<protein>
    <submittedName>
        <fullName evidence="2">Uncharacterized protein</fullName>
    </submittedName>
</protein>
<evidence type="ECO:0000256" key="1">
    <source>
        <dbReference type="SAM" id="Phobius"/>
    </source>
</evidence>
<keyword evidence="1" id="KW-0812">Transmembrane</keyword>
<dbReference type="AlphaFoldDB" id="A0A8D8VQY7"/>
<accession>A0A8D8VQY7</accession>
<dbReference type="EMBL" id="HBUF01079827">
    <property type="protein sequence ID" value="CAG6632441.1"/>
    <property type="molecule type" value="Transcribed_RNA"/>
</dbReference>
<reference evidence="2" key="1">
    <citation type="submission" date="2021-05" db="EMBL/GenBank/DDBJ databases">
        <authorList>
            <person name="Alioto T."/>
            <person name="Alioto T."/>
            <person name="Gomez Garrido J."/>
        </authorList>
    </citation>
    <scope>NUCLEOTIDE SEQUENCE</scope>
</reference>
<organism evidence="2">
    <name type="scientific">Cacopsylla melanoneura</name>
    <dbReference type="NCBI Taxonomy" id="428564"/>
    <lineage>
        <taxon>Eukaryota</taxon>
        <taxon>Metazoa</taxon>
        <taxon>Ecdysozoa</taxon>
        <taxon>Arthropoda</taxon>
        <taxon>Hexapoda</taxon>
        <taxon>Insecta</taxon>
        <taxon>Pterygota</taxon>
        <taxon>Neoptera</taxon>
        <taxon>Paraneoptera</taxon>
        <taxon>Hemiptera</taxon>
        <taxon>Sternorrhyncha</taxon>
        <taxon>Psylloidea</taxon>
        <taxon>Psyllidae</taxon>
        <taxon>Psyllinae</taxon>
        <taxon>Cacopsylla</taxon>
    </lineage>
</organism>
<feature type="transmembrane region" description="Helical" evidence="1">
    <location>
        <begin position="84"/>
        <end position="104"/>
    </location>
</feature>
<keyword evidence="1" id="KW-1133">Transmembrane helix</keyword>